<feature type="compositionally biased region" description="Basic and acidic residues" evidence="1">
    <location>
        <begin position="1638"/>
        <end position="1662"/>
    </location>
</feature>
<evidence type="ECO:0000313" key="3">
    <source>
        <dbReference type="Proteomes" id="UP001172457"/>
    </source>
</evidence>
<feature type="compositionally biased region" description="Basic and acidic residues" evidence="1">
    <location>
        <begin position="503"/>
        <end position="584"/>
    </location>
</feature>
<protein>
    <recommendedName>
        <fullName evidence="4">Ubiquitin-like protease family profile domain-containing protein</fullName>
    </recommendedName>
</protein>
<feature type="compositionally biased region" description="Basic and acidic residues" evidence="1">
    <location>
        <begin position="1692"/>
        <end position="1703"/>
    </location>
</feature>
<gene>
    <name evidence="2" type="ORF">OSB04_029803</name>
</gene>
<evidence type="ECO:0000313" key="2">
    <source>
        <dbReference type="EMBL" id="KAJ9537070.1"/>
    </source>
</evidence>
<organism evidence="2 3">
    <name type="scientific">Centaurea solstitialis</name>
    <name type="common">yellow star-thistle</name>
    <dbReference type="NCBI Taxonomy" id="347529"/>
    <lineage>
        <taxon>Eukaryota</taxon>
        <taxon>Viridiplantae</taxon>
        <taxon>Streptophyta</taxon>
        <taxon>Embryophyta</taxon>
        <taxon>Tracheophyta</taxon>
        <taxon>Spermatophyta</taxon>
        <taxon>Magnoliopsida</taxon>
        <taxon>eudicotyledons</taxon>
        <taxon>Gunneridae</taxon>
        <taxon>Pentapetalae</taxon>
        <taxon>asterids</taxon>
        <taxon>campanulids</taxon>
        <taxon>Asterales</taxon>
        <taxon>Asteraceae</taxon>
        <taxon>Carduoideae</taxon>
        <taxon>Cardueae</taxon>
        <taxon>Centaureinae</taxon>
        <taxon>Centaurea</taxon>
    </lineage>
</organism>
<comment type="caution">
    <text evidence="2">The sequence shown here is derived from an EMBL/GenBank/DDBJ whole genome shotgun (WGS) entry which is preliminary data.</text>
</comment>
<feature type="region of interest" description="Disordered" evidence="1">
    <location>
        <begin position="51"/>
        <end position="82"/>
    </location>
</feature>
<dbReference type="Proteomes" id="UP001172457">
    <property type="component" value="Chromosome 8"/>
</dbReference>
<reference evidence="2" key="1">
    <citation type="submission" date="2023-03" db="EMBL/GenBank/DDBJ databases">
        <title>Chromosome-scale reference genome and RAD-based genetic map of yellow starthistle (Centaurea solstitialis) reveal putative structural variation and QTLs associated with invader traits.</title>
        <authorList>
            <person name="Reatini B."/>
            <person name="Cang F.A."/>
            <person name="Jiang Q."/>
            <person name="Mckibben M.T.W."/>
            <person name="Barker M.S."/>
            <person name="Rieseberg L.H."/>
            <person name="Dlugosch K.M."/>
        </authorList>
    </citation>
    <scope>NUCLEOTIDE SEQUENCE</scope>
    <source>
        <strain evidence="2">CAN-66</strain>
        <tissue evidence="2">Leaf</tissue>
    </source>
</reference>
<evidence type="ECO:0000256" key="1">
    <source>
        <dbReference type="SAM" id="MobiDB-lite"/>
    </source>
</evidence>
<accession>A0AA38SJ10</accession>
<proteinExistence type="predicted"/>
<keyword evidence="3" id="KW-1185">Reference proteome</keyword>
<feature type="compositionally biased region" description="Basic and acidic residues" evidence="1">
    <location>
        <begin position="986"/>
        <end position="1003"/>
    </location>
</feature>
<feature type="region of interest" description="Disordered" evidence="1">
    <location>
        <begin position="481"/>
        <end position="586"/>
    </location>
</feature>
<dbReference type="InterPro" id="IPR038765">
    <property type="entry name" value="Papain-like_cys_pep_sf"/>
</dbReference>
<evidence type="ECO:0008006" key="4">
    <source>
        <dbReference type="Google" id="ProtNLM"/>
    </source>
</evidence>
<feature type="region of interest" description="Disordered" evidence="1">
    <location>
        <begin position="1"/>
        <end position="26"/>
    </location>
</feature>
<feature type="region of interest" description="Disordered" evidence="1">
    <location>
        <begin position="1256"/>
        <end position="1297"/>
    </location>
</feature>
<dbReference type="Gene3D" id="3.40.395.10">
    <property type="entry name" value="Adenoviral Proteinase, Chain A"/>
    <property type="match status" value="2"/>
</dbReference>
<dbReference type="SUPFAM" id="SSF54001">
    <property type="entry name" value="Cysteine proteinases"/>
    <property type="match status" value="1"/>
</dbReference>
<feature type="compositionally biased region" description="Basic and acidic residues" evidence="1">
    <location>
        <begin position="1258"/>
        <end position="1274"/>
    </location>
</feature>
<feature type="region of interest" description="Disordered" evidence="1">
    <location>
        <begin position="976"/>
        <end position="1003"/>
    </location>
</feature>
<name>A0AA38SJ10_9ASTR</name>
<feature type="region of interest" description="Disordered" evidence="1">
    <location>
        <begin position="1638"/>
        <end position="1708"/>
    </location>
</feature>
<dbReference type="PANTHER" id="PTHR34835">
    <property type="entry name" value="OS07G0283600 PROTEIN-RELATED"/>
    <property type="match status" value="1"/>
</dbReference>
<sequence length="2104" mass="244781">MSKEIDDSMDDLPLSKSFARGKRRRNVQVSVNEDVKEFSEKDYCTQDAGASIRTYKKRKTKPANGKGKKEEDKQKKSNKKQRVICEGRTLSIRTSPKNLMIVMRTLRPLQRKWVEEIGLESILHLHVDTIPSKLAFGIVNAFDSEQMLIRTSNGDIEVNNESVSRILGLKNEGLDIKAFETEQSWYSKIESWKEQFDDRSCIRAQEVQMKITESERDDWNFRLNFIILFINSMAESSKMGLVNSTILSHLPSELDFKMINWCKYICDCARDAKNAWSSKVNMCFYTGPITFLMLLYVDSTSCEAVPHKRLIPAIREWKTSMLNERQRYELNNGGFGKLKLNNQQAEVFQVNLIIQSEEEILKDIDDDLDYLSEKKKSLECKIIEKMKLFPNNKDLKDRKKKFEQMFKMDEKLILLGDTDKGKGIFVEQQEDNATEDEEEGNVNQKDVVVETSCQNSEMNYDDIATSMISSVVVDINQISKQLPEEEEENENEKMDQGFTEGDEEKKNELQKKNEEEEKRKKEKEQEEIQLHKKQQEEQEHNRSQVEKEIDMKKKKEEENRRKQGKQKENKSEKDMEKGNGDEMKKRKMIINFKKGKVDIVEDNEKRIQSVSDVLKSPFKIRIVGINSKPNANDLRFANTVFALQGKKSDILFETKEGDKCSRFMLASMIPGSEVYYNVLDTWCILLNHEERLKSKESPSRLFFPTSPGEMFQEESTDERRIELFWTNICAFMEKYTAMEELKKIQLVFFPIVSQDHSYVICFDLKNGSFHILDNSAVDIPDSAKYGKLPTIVKKVFIKTLKFIDDGRAKNLSKAKQKREKMVWRTTENKIDCGIFVMRHMETFMGGNVSKWVSGFALEGDAQKNQIENLRYKYVARILQSTLNINIEFVKAEVDTFAKQPIEKQEEVLEAAKKIKDEWLEIAEEGIEVVIMSEEENHRTMEASACISLIGNKRTKKQLLNIIDKFNTKKNQCVDQVTSSKRKKVSKKEETKGDNAKKTRKVRSDKIEGKSLIIRTSPKNLVTAIRTLSPMQKKWIEDNGFGSFLFFDIAIIPSRLAYEVVEAFDNDKMVIKTSNGDIKVTTESVSEMLGLRNDGLDINDCVLDNEWNQRVTDWRQQYGEGSIKASDIQKKISESEDNDWNFRLNFIVLFVNSMADTLKMGTVSTSILSFLPKMDELNNINWCKYICNSARNSKYTWSNETGSSFFTGPITFLTYATRSSICDNIEQICALLMSDLREEESHELRVSKQVIAEGKRKKTDIVSRKKNKMEEEKHKAFSKAGESSTLKEPKEKKKRKKRSVLKKFNSLSIRTSPRNFLIAKSKLKVVQKRWVKQVGLGSMLDMKIETIPSNLSYAVVYNFDSTNMVIRTTKGPIEVTTQSVHEILGLKDEGIDLFTLKTDDEWKEKLDDWKAQFGGESHIRGKHLLQKIMDSNSADMNFKLNFIILFMNSMGETMKMGTINTCLIKHLGKGLEFEKINWCKYIIDCARSTRSAWNEYTETDFYSGPITFLTLLYVFSTKSVEHNMLKRAPAIKFWTTRDLNKRVKIEKDNGAFGKLDLNRDEPVIFEDEKISEDEITPEDFIIHLDEDFDELCAMKSELEMKLAQAISLFPENKMLFDWKKIYQKSFGIYENFDDIPEKSKKRNAVEDSEKSKQEEKDNEHSFTDEYDEESPTRPSFNIGIDEVDVRKKRKEKKASEKQRVEEGLKQNNFNDAEVETMENTSESMFIELNSPYSQSIVDPFKDPSKEEVMVSNWIFALQGDELDIVFSTKYNNISFRMALESLIPNFEPYDDVVDYWSTILNVEERKNGIDSTRRFFVRRNVLQPDGLFNKKATVEANATEFWERFLDCYKSYGDFSEILDIDLVFFPVIRNEQFYVVCFDMKHATSHILDDIGIHDDDEERYGALPKLLHDMFITCLYHFGDRRTINFEDIGPQRVMIRWGKTETHKDHIIFMMRHMETFHGVHGKKWDCGLREQGYTQYWQLKMLRYKYVTKILLADINELKEWVVRNVINFEKTPLEEVIEMHKEAEKIKELDESTFDELEEVENSSYSSSVLLILSTSSKFSANLNFSSTKSVEFSTASESIEYSGKYNKIEFYTSKVKTFI</sequence>
<dbReference type="PANTHER" id="PTHR34835:SF90">
    <property type="entry name" value="AMINOTRANSFERASE-LIKE PLANT MOBILE DOMAIN-CONTAINING PROTEIN"/>
    <property type="match status" value="1"/>
</dbReference>
<dbReference type="EMBL" id="JARYMX010000008">
    <property type="protein sequence ID" value="KAJ9537070.1"/>
    <property type="molecule type" value="Genomic_DNA"/>
</dbReference>